<dbReference type="GO" id="GO:0051301">
    <property type="term" value="P:cell division"/>
    <property type="evidence" value="ECO:0007669"/>
    <property type="project" value="InterPro"/>
</dbReference>
<gene>
    <name evidence="4" type="ORF">METZ01_LOCUS29854</name>
</gene>
<sequence>MNIDPIPQIKVANPRKAVSHVSSKLFGNPSEDLTVIGITGTNGKTTTAYLTTQALNNAGYKTAQIGTTGIIAEGFDQIKTLTTPDAISLQKLFYKFKKLGFTHVVMEVSSHALDQYRVADIKFNIAVFTNLTPEHLDYHQSMEAYYQAKSRLFKMLTLDGLAIINGSDLNSERLASETVAPVLLFSKRNGDTVHFSNANLNLNGIQGSIKAGQLKYNIKSKMIGEFNQENILSAVSILHSLGLEKEKITQGINKYTCVPGRLEIFELATGAKAIIDYAHTPDAYEKVLGTLRDLLDKKNNLYVVFGAGGERDKKKRPEMARIAELFSDKCFITPDNPRNEGIDDINQGIISGFTKRCYQIFDDRGKAIKSAFGLAKKNDMVVILGKGREEYQEIKGEKLFYSDQKLIREWQ</sequence>
<dbReference type="SUPFAM" id="SSF53244">
    <property type="entry name" value="MurD-like peptide ligases, peptide-binding domain"/>
    <property type="match status" value="1"/>
</dbReference>
<dbReference type="PANTHER" id="PTHR23135">
    <property type="entry name" value="MUR LIGASE FAMILY MEMBER"/>
    <property type="match status" value="1"/>
</dbReference>
<dbReference type="Pfam" id="PF02875">
    <property type="entry name" value="Mur_ligase_C"/>
    <property type="match status" value="1"/>
</dbReference>
<dbReference type="Gene3D" id="3.40.1190.10">
    <property type="entry name" value="Mur-like, catalytic domain"/>
    <property type="match status" value="1"/>
</dbReference>
<feature type="domain" description="Mur ligase C-terminal" evidence="2">
    <location>
        <begin position="260"/>
        <end position="387"/>
    </location>
</feature>
<proteinExistence type="inferred from homology"/>
<organism evidence="4">
    <name type="scientific">marine metagenome</name>
    <dbReference type="NCBI Taxonomy" id="408172"/>
    <lineage>
        <taxon>unclassified sequences</taxon>
        <taxon>metagenomes</taxon>
        <taxon>ecological metagenomes</taxon>
    </lineage>
</organism>
<evidence type="ECO:0000259" key="2">
    <source>
        <dbReference type="Pfam" id="PF02875"/>
    </source>
</evidence>
<dbReference type="InterPro" id="IPR004101">
    <property type="entry name" value="Mur_ligase_C"/>
</dbReference>
<dbReference type="Gene3D" id="3.90.190.20">
    <property type="entry name" value="Mur ligase, C-terminal domain"/>
    <property type="match status" value="1"/>
</dbReference>
<protein>
    <recommendedName>
        <fullName evidence="5">Mur ligase central domain-containing protein</fullName>
    </recommendedName>
</protein>
<name>A0A381QDB4_9ZZZZ</name>
<dbReference type="PANTHER" id="PTHR23135:SF4">
    <property type="entry name" value="UDP-N-ACETYLMURAMOYL-L-ALANYL-D-GLUTAMATE--2,6-DIAMINOPIMELATE LIGASE MURE HOMOLOG, CHLOROPLASTIC"/>
    <property type="match status" value="1"/>
</dbReference>
<comment type="similarity">
    <text evidence="1">Belongs to the MurCDEF family. MurE subfamily.</text>
</comment>
<evidence type="ECO:0000256" key="1">
    <source>
        <dbReference type="ARBA" id="ARBA00005898"/>
    </source>
</evidence>
<dbReference type="GO" id="GO:0016881">
    <property type="term" value="F:acid-amino acid ligase activity"/>
    <property type="evidence" value="ECO:0007669"/>
    <property type="project" value="InterPro"/>
</dbReference>
<dbReference type="NCBIfam" id="NF001126">
    <property type="entry name" value="PRK00139.1-4"/>
    <property type="match status" value="1"/>
</dbReference>
<dbReference type="GO" id="GO:0005524">
    <property type="term" value="F:ATP binding"/>
    <property type="evidence" value="ECO:0007669"/>
    <property type="project" value="InterPro"/>
</dbReference>
<evidence type="ECO:0000259" key="3">
    <source>
        <dbReference type="Pfam" id="PF08245"/>
    </source>
</evidence>
<evidence type="ECO:0008006" key="5">
    <source>
        <dbReference type="Google" id="ProtNLM"/>
    </source>
</evidence>
<reference evidence="4" key="1">
    <citation type="submission" date="2018-05" db="EMBL/GenBank/DDBJ databases">
        <authorList>
            <person name="Lanie J.A."/>
            <person name="Ng W.-L."/>
            <person name="Kazmierczak K.M."/>
            <person name="Andrzejewski T.M."/>
            <person name="Davidsen T.M."/>
            <person name="Wayne K.J."/>
            <person name="Tettelin H."/>
            <person name="Glass J.I."/>
            <person name="Rusch D."/>
            <person name="Podicherti R."/>
            <person name="Tsui H.-C.T."/>
            <person name="Winkler M.E."/>
        </authorList>
    </citation>
    <scope>NUCLEOTIDE SEQUENCE</scope>
</reference>
<evidence type="ECO:0000313" key="4">
    <source>
        <dbReference type="EMBL" id="SUZ77000.1"/>
    </source>
</evidence>
<dbReference type="InterPro" id="IPR036615">
    <property type="entry name" value="Mur_ligase_C_dom_sf"/>
</dbReference>
<accession>A0A381QDB4</accession>
<dbReference type="EMBL" id="UINC01001299">
    <property type="protein sequence ID" value="SUZ77000.1"/>
    <property type="molecule type" value="Genomic_DNA"/>
</dbReference>
<dbReference type="SUPFAM" id="SSF53623">
    <property type="entry name" value="MurD-like peptide ligases, catalytic domain"/>
    <property type="match status" value="1"/>
</dbReference>
<dbReference type="NCBIfam" id="TIGR01085">
    <property type="entry name" value="murE"/>
    <property type="match status" value="1"/>
</dbReference>
<feature type="domain" description="Mur ligase central" evidence="3">
    <location>
        <begin position="38"/>
        <end position="236"/>
    </location>
</feature>
<dbReference type="InterPro" id="IPR005761">
    <property type="entry name" value="UDP-N-AcMur-Glu-dNH2Pim_ligase"/>
</dbReference>
<dbReference type="AlphaFoldDB" id="A0A381QDB4"/>
<dbReference type="InterPro" id="IPR036565">
    <property type="entry name" value="Mur-like_cat_sf"/>
</dbReference>
<dbReference type="GO" id="GO:0005737">
    <property type="term" value="C:cytoplasm"/>
    <property type="evidence" value="ECO:0007669"/>
    <property type="project" value="InterPro"/>
</dbReference>
<dbReference type="Pfam" id="PF08245">
    <property type="entry name" value="Mur_ligase_M"/>
    <property type="match status" value="1"/>
</dbReference>
<dbReference type="GO" id="GO:0008360">
    <property type="term" value="P:regulation of cell shape"/>
    <property type="evidence" value="ECO:0007669"/>
    <property type="project" value="InterPro"/>
</dbReference>
<dbReference type="InterPro" id="IPR013221">
    <property type="entry name" value="Mur_ligase_cen"/>
</dbReference>